<feature type="modified residue" description="Phosphohistidine" evidence="10">
    <location>
        <position position="448"/>
    </location>
</feature>
<dbReference type="RefSeq" id="WP_282563155.1">
    <property type="nucleotide sequence ID" value="NZ_JAIMBW010000001.1"/>
</dbReference>
<evidence type="ECO:0000256" key="5">
    <source>
        <dbReference type="ARBA" id="ARBA00022741"/>
    </source>
</evidence>
<evidence type="ECO:0000256" key="3">
    <source>
        <dbReference type="ARBA" id="ARBA00022553"/>
    </source>
</evidence>
<evidence type="ECO:0000259" key="15">
    <source>
        <dbReference type="PROSITE" id="PS50894"/>
    </source>
</evidence>
<keyword evidence="5" id="KW-0547">Nucleotide-binding</keyword>
<dbReference type="SUPFAM" id="SSF47384">
    <property type="entry name" value="Homodimeric domain of signal transducing histidine kinase"/>
    <property type="match status" value="1"/>
</dbReference>
<protein>
    <submittedName>
        <fullName evidence="17">Response regulator</fullName>
    </submittedName>
</protein>
<dbReference type="SMART" id="SM00387">
    <property type="entry name" value="HATPase_c"/>
    <property type="match status" value="1"/>
</dbReference>
<sequence>MSAEVSPLPKDTSSNDARQRASGTLQQLSHDIRSAMSDVLGGIRLVETARLDAQTQTQIDRIRAAADTLAALVDDCLLTASGETVISTEFAVVMVAEWVRALDRRWSGRAAERGSRFAITQAGDLPERLNVSAITLDRIVGNLVGNALMHAAGGDVRVEVSCEPGADFEIRVKDQGPGLPAHVLRDGQGPQASTAGSGLGLRIVRELSAVLPASLTLSNLTPAGHGCASLKIPSVKVDWTADGPVPVAPPDLEGLRVLVAEDNLTNQTILRQMLAAMNAETVFVADGVAAMDALESEDFDIGLIDIEMPRMSGLEVMEQVRATPDPMSKMPLVAITAYVLRDNREAIYAAGADGIIGKPIASSAEFGRTILRHVGRPAGGPDSNDVLLGQGLGPQMDHERLDCLLETAGAPGSAELLERVLEDLTAVLSALDDGVAKGSVPDIRAQTHILIAISGAVGADRLCQMAEVLNIAAKRKKLAQLAQIHGPLRLDLVDLLDVIATRRAELG</sequence>
<evidence type="ECO:0000313" key="16">
    <source>
        <dbReference type="EMBL" id="MBY4892833.1"/>
    </source>
</evidence>
<keyword evidence="4" id="KW-0812">Transmembrane</keyword>
<keyword evidence="9" id="KW-0472">Membrane</keyword>
<dbReference type="Proteomes" id="UP000693972">
    <property type="component" value="Unassembled WGS sequence"/>
</dbReference>
<dbReference type="Pfam" id="PF02518">
    <property type="entry name" value="HATPase_c"/>
    <property type="match status" value="1"/>
</dbReference>
<feature type="compositionally biased region" description="Polar residues" evidence="12">
    <location>
        <begin position="11"/>
        <end position="25"/>
    </location>
</feature>
<dbReference type="Gene3D" id="3.30.565.10">
    <property type="entry name" value="Histidine kinase-like ATPase, C-terminal domain"/>
    <property type="match status" value="1"/>
</dbReference>
<dbReference type="Gene3D" id="1.10.287.130">
    <property type="match status" value="1"/>
</dbReference>
<evidence type="ECO:0000256" key="11">
    <source>
        <dbReference type="PROSITE-ProRule" id="PRU00169"/>
    </source>
</evidence>
<dbReference type="InterPro" id="IPR003594">
    <property type="entry name" value="HATPase_dom"/>
</dbReference>
<dbReference type="InterPro" id="IPR001789">
    <property type="entry name" value="Sig_transdc_resp-reg_receiver"/>
</dbReference>
<dbReference type="SUPFAM" id="SSF47226">
    <property type="entry name" value="Histidine-containing phosphotransfer domain, HPT domain"/>
    <property type="match status" value="1"/>
</dbReference>
<evidence type="ECO:0000259" key="14">
    <source>
        <dbReference type="PROSITE" id="PS50110"/>
    </source>
</evidence>
<dbReference type="InterPro" id="IPR011006">
    <property type="entry name" value="CheY-like_superfamily"/>
</dbReference>
<organism evidence="17">
    <name type="scientific">Gymnodinialimonas phycosphaerae</name>
    <dbReference type="NCBI Taxonomy" id="2841589"/>
    <lineage>
        <taxon>Bacteria</taxon>
        <taxon>Pseudomonadati</taxon>
        <taxon>Pseudomonadota</taxon>
        <taxon>Alphaproteobacteria</taxon>
        <taxon>Rhodobacterales</taxon>
        <taxon>Paracoccaceae</taxon>
        <taxon>Gymnodinialimonas</taxon>
    </lineage>
</organism>
<dbReference type="PROSITE" id="PS50894">
    <property type="entry name" value="HPT"/>
    <property type="match status" value="1"/>
</dbReference>
<feature type="domain" description="Response regulatory" evidence="14">
    <location>
        <begin position="256"/>
        <end position="373"/>
    </location>
</feature>
<evidence type="ECO:0000256" key="9">
    <source>
        <dbReference type="ARBA" id="ARBA00023136"/>
    </source>
</evidence>
<dbReference type="CDD" id="cd00075">
    <property type="entry name" value="HATPase"/>
    <property type="match status" value="1"/>
</dbReference>
<dbReference type="Gene3D" id="3.40.50.2300">
    <property type="match status" value="1"/>
</dbReference>
<dbReference type="InterPro" id="IPR005467">
    <property type="entry name" value="His_kinase_dom"/>
</dbReference>
<dbReference type="GO" id="GO:0000155">
    <property type="term" value="F:phosphorelay sensor kinase activity"/>
    <property type="evidence" value="ECO:0007669"/>
    <property type="project" value="InterPro"/>
</dbReference>
<dbReference type="InterPro" id="IPR036641">
    <property type="entry name" value="HPT_dom_sf"/>
</dbReference>
<comment type="subcellular location">
    <subcellularLocation>
        <location evidence="1">Cell membrane</location>
        <topology evidence="1">Multi-pass membrane protein</topology>
    </subcellularLocation>
</comment>
<dbReference type="Gene3D" id="1.20.120.160">
    <property type="entry name" value="HPT domain"/>
    <property type="match status" value="1"/>
</dbReference>
<evidence type="ECO:0000256" key="7">
    <source>
        <dbReference type="ARBA" id="ARBA00022989"/>
    </source>
</evidence>
<feature type="modified residue" description="4-aspartylphosphate" evidence="11">
    <location>
        <position position="305"/>
    </location>
</feature>
<dbReference type="Pfam" id="PF00072">
    <property type="entry name" value="Response_reg"/>
    <property type="match status" value="1"/>
</dbReference>
<feature type="domain" description="Histidine kinase" evidence="13">
    <location>
        <begin position="27"/>
        <end position="236"/>
    </location>
</feature>
<dbReference type="PANTHER" id="PTHR45339">
    <property type="entry name" value="HYBRID SIGNAL TRANSDUCTION HISTIDINE KINASE J"/>
    <property type="match status" value="1"/>
</dbReference>
<dbReference type="GO" id="GO:0005886">
    <property type="term" value="C:plasma membrane"/>
    <property type="evidence" value="ECO:0007669"/>
    <property type="project" value="UniProtKB-SubCell"/>
</dbReference>
<evidence type="ECO:0000313" key="17">
    <source>
        <dbReference type="EMBL" id="QXL89558.1"/>
    </source>
</evidence>
<dbReference type="EMBL" id="JAIMBW010000001">
    <property type="protein sequence ID" value="MBY4892833.1"/>
    <property type="molecule type" value="Genomic_DNA"/>
</dbReference>
<accession>A0A975YHH6</accession>
<dbReference type="SUPFAM" id="SSF52172">
    <property type="entry name" value="CheY-like"/>
    <property type="match status" value="1"/>
</dbReference>
<dbReference type="InterPro" id="IPR036097">
    <property type="entry name" value="HisK_dim/P_sf"/>
</dbReference>
<dbReference type="PROSITE" id="PS50109">
    <property type="entry name" value="HIS_KIN"/>
    <property type="match status" value="1"/>
</dbReference>
<proteinExistence type="predicted"/>
<keyword evidence="18" id="KW-1185">Reference proteome</keyword>
<keyword evidence="3 11" id="KW-0597">Phosphoprotein</keyword>
<evidence type="ECO:0000256" key="10">
    <source>
        <dbReference type="PROSITE-ProRule" id="PRU00110"/>
    </source>
</evidence>
<dbReference type="CDD" id="cd17546">
    <property type="entry name" value="REC_hyHK_CKI1_RcsC-like"/>
    <property type="match status" value="1"/>
</dbReference>
<evidence type="ECO:0000256" key="2">
    <source>
        <dbReference type="ARBA" id="ARBA00022475"/>
    </source>
</evidence>
<evidence type="ECO:0000256" key="12">
    <source>
        <dbReference type="SAM" id="MobiDB-lite"/>
    </source>
</evidence>
<evidence type="ECO:0000313" key="18">
    <source>
        <dbReference type="Proteomes" id="UP000693972"/>
    </source>
</evidence>
<dbReference type="AlphaFoldDB" id="A0A975YHH6"/>
<evidence type="ECO:0000256" key="6">
    <source>
        <dbReference type="ARBA" id="ARBA00022840"/>
    </source>
</evidence>
<keyword evidence="8" id="KW-0902">Two-component regulatory system</keyword>
<evidence type="ECO:0000256" key="1">
    <source>
        <dbReference type="ARBA" id="ARBA00004651"/>
    </source>
</evidence>
<dbReference type="PANTHER" id="PTHR45339:SF1">
    <property type="entry name" value="HYBRID SIGNAL TRANSDUCTION HISTIDINE KINASE J"/>
    <property type="match status" value="1"/>
</dbReference>
<reference evidence="17 18" key="1">
    <citation type="submission" date="2021-07" db="EMBL/GenBank/DDBJ databases">
        <title>Karlodiniumbacter phycospheric gen. nov., sp. nov., a phycosphere bacterium isolated from karlodinium veneficum.</title>
        <authorList>
            <person name="Peng Y."/>
            <person name="Jiang L."/>
            <person name="Lee J."/>
        </authorList>
    </citation>
    <scope>NUCLEOTIDE SEQUENCE</scope>
    <source>
        <strain evidence="17 18">N5</strain>
    </source>
</reference>
<dbReference type="EMBL" id="CP078073">
    <property type="protein sequence ID" value="QXL89558.1"/>
    <property type="molecule type" value="Genomic_DNA"/>
</dbReference>
<dbReference type="InterPro" id="IPR008207">
    <property type="entry name" value="Sig_transdc_His_kin_Hpt_dom"/>
</dbReference>
<feature type="domain" description="HPt" evidence="15">
    <location>
        <begin position="409"/>
        <end position="507"/>
    </location>
</feature>
<evidence type="ECO:0000256" key="4">
    <source>
        <dbReference type="ARBA" id="ARBA00022692"/>
    </source>
</evidence>
<keyword evidence="6" id="KW-0067">ATP-binding</keyword>
<gene>
    <name evidence="16" type="ORF">KUL25_08655</name>
    <name evidence="17" type="ORF">KUL25_08660</name>
</gene>
<feature type="region of interest" description="Disordered" evidence="12">
    <location>
        <begin position="1"/>
        <end position="25"/>
    </location>
</feature>
<dbReference type="SUPFAM" id="SSF55874">
    <property type="entry name" value="ATPase domain of HSP90 chaperone/DNA topoisomerase II/histidine kinase"/>
    <property type="match status" value="1"/>
</dbReference>
<dbReference type="InterPro" id="IPR036890">
    <property type="entry name" value="HATPase_C_sf"/>
</dbReference>
<dbReference type="SMART" id="SM00448">
    <property type="entry name" value="REC"/>
    <property type="match status" value="1"/>
</dbReference>
<keyword evidence="2" id="KW-1003">Cell membrane</keyword>
<dbReference type="GO" id="GO:0005524">
    <property type="term" value="F:ATP binding"/>
    <property type="evidence" value="ECO:0007669"/>
    <property type="project" value="UniProtKB-KW"/>
</dbReference>
<name>A0A975YHH6_9RHOB</name>
<dbReference type="PROSITE" id="PS50110">
    <property type="entry name" value="RESPONSE_REGULATORY"/>
    <property type="match status" value="1"/>
</dbReference>
<evidence type="ECO:0000259" key="13">
    <source>
        <dbReference type="PROSITE" id="PS50109"/>
    </source>
</evidence>
<keyword evidence="7" id="KW-1133">Transmembrane helix</keyword>
<evidence type="ECO:0000256" key="8">
    <source>
        <dbReference type="ARBA" id="ARBA00023012"/>
    </source>
</evidence>